<sequence>MEQKILMSSCEKGMKECDITNDLLVEILVRLPLKSLCRFKCVSKSWYRLISDNYLRQRLPSIATGLFFRFESDQFNKARYAYTSSNGTIQDCNLDFFPFNEKSSVVDGSNGLLLYYASISLTFYVVNTATKSWVSLPKPKKETHLSILAFDPYSSANYKVVCFTAWGARGAALEIYSSETSKWDRHDVEFGIEPDAMSTTKHYFDGLLYVLAYPNMLVAMNLMKFSCKLIHLPHSINMLSRVGHCQGRLHYAHIDGNKLKIWTMNYLNRNWFLKNEINLGAMIGMRDSDVNPNQVNLLVFHPEEEMVCVWFHSWKMVWYDFKERRLVGSWKFEREKVSVIQIWMFPCSNFLTNCIA</sequence>
<keyword evidence="3" id="KW-1185">Reference proteome</keyword>
<dbReference type="Pfam" id="PF24750">
    <property type="entry name" value="b-prop_At3g26010-like"/>
    <property type="match status" value="1"/>
</dbReference>
<protein>
    <submittedName>
        <fullName evidence="2">F-box protein</fullName>
    </submittedName>
</protein>
<dbReference type="InterPro" id="IPR055290">
    <property type="entry name" value="At3g26010-like"/>
</dbReference>
<dbReference type="InterPro" id="IPR001810">
    <property type="entry name" value="F-box_dom"/>
</dbReference>
<dbReference type="Gene3D" id="1.20.1280.50">
    <property type="match status" value="1"/>
</dbReference>
<dbReference type="EMBL" id="SWLB01000005">
    <property type="protein sequence ID" value="KAF3338365.1"/>
    <property type="molecule type" value="Genomic_DNA"/>
</dbReference>
<dbReference type="SUPFAM" id="SSF81383">
    <property type="entry name" value="F-box domain"/>
    <property type="match status" value="1"/>
</dbReference>
<reference evidence="2" key="1">
    <citation type="submission" date="2020-01" db="EMBL/GenBank/DDBJ databases">
        <title>Genome sequence of Kobresia littledalei, the first chromosome-level genome in the family Cyperaceae.</title>
        <authorList>
            <person name="Qu G."/>
        </authorList>
    </citation>
    <scope>NUCLEOTIDE SEQUENCE</scope>
    <source>
        <strain evidence="2">C.B.Clarke</strain>
        <tissue evidence="2">Leaf</tissue>
    </source>
</reference>
<name>A0A833R4U5_9POAL</name>
<dbReference type="OrthoDB" id="581708at2759"/>
<dbReference type="CDD" id="cd22157">
    <property type="entry name" value="F-box_AtFBW1-like"/>
    <property type="match status" value="1"/>
</dbReference>
<evidence type="ECO:0000259" key="1">
    <source>
        <dbReference type="SMART" id="SM00256"/>
    </source>
</evidence>
<dbReference type="PANTHER" id="PTHR35546">
    <property type="entry name" value="F-BOX PROTEIN INTERACTION DOMAIN PROTEIN-RELATED"/>
    <property type="match status" value="1"/>
</dbReference>
<dbReference type="InterPro" id="IPR056592">
    <property type="entry name" value="Beta-prop_At3g26010-like"/>
</dbReference>
<dbReference type="SUPFAM" id="SSF69322">
    <property type="entry name" value="Tricorn protease domain 2"/>
    <property type="match status" value="1"/>
</dbReference>
<dbReference type="Proteomes" id="UP000623129">
    <property type="component" value="Unassembled WGS sequence"/>
</dbReference>
<gene>
    <name evidence="2" type="ORF">FCM35_KLT17202</name>
</gene>
<dbReference type="AlphaFoldDB" id="A0A833R4U5"/>
<comment type="caution">
    <text evidence="2">The sequence shown here is derived from an EMBL/GenBank/DDBJ whole genome shotgun (WGS) entry which is preliminary data.</text>
</comment>
<dbReference type="InterPro" id="IPR036047">
    <property type="entry name" value="F-box-like_dom_sf"/>
</dbReference>
<feature type="domain" description="F-box" evidence="1">
    <location>
        <begin position="19"/>
        <end position="59"/>
    </location>
</feature>
<dbReference type="SMART" id="SM00256">
    <property type="entry name" value="FBOX"/>
    <property type="match status" value="1"/>
</dbReference>
<proteinExistence type="predicted"/>
<evidence type="ECO:0000313" key="3">
    <source>
        <dbReference type="Proteomes" id="UP000623129"/>
    </source>
</evidence>
<evidence type="ECO:0000313" key="2">
    <source>
        <dbReference type="EMBL" id="KAF3338365.1"/>
    </source>
</evidence>
<organism evidence="2 3">
    <name type="scientific">Carex littledalei</name>
    <dbReference type="NCBI Taxonomy" id="544730"/>
    <lineage>
        <taxon>Eukaryota</taxon>
        <taxon>Viridiplantae</taxon>
        <taxon>Streptophyta</taxon>
        <taxon>Embryophyta</taxon>
        <taxon>Tracheophyta</taxon>
        <taxon>Spermatophyta</taxon>
        <taxon>Magnoliopsida</taxon>
        <taxon>Liliopsida</taxon>
        <taxon>Poales</taxon>
        <taxon>Cyperaceae</taxon>
        <taxon>Cyperoideae</taxon>
        <taxon>Cariceae</taxon>
        <taxon>Carex</taxon>
        <taxon>Carex subgen. Euthyceras</taxon>
    </lineage>
</organism>
<accession>A0A833R4U5</accession>
<dbReference type="PANTHER" id="PTHR35546:SF130">
    <property type="entry name" value="EXPRESSED PROTEIN"/>
    <property type="match status" value="1"/>
</dbReference>
<dbReference type="Pfam" id="PF00646">
    <property type="entry name" value="F-box"/>
    <property type="match status" value="1"/>
</dbReference>